<feature type="binding site" evidence="10">
    <location>
        <position position="32"/>
    </location>
    <ligand>
        <name>substrate</name>
    </ligand>
</feature>
<dbReference type="InterPro" id="IPR001754">
    <property type="entry name" value="OMPdeCOase_dom"/>
</dbReference>
<evidence type="ECO:0000256" key="4">
    <source>
        <dbReference type="ARBA" id="ARBA00021923"/>
    </source>
</evidence>
<organism evidence="13 14">
    <name type="scientific">Spiroplasma corruscae</name>
    <dbReference type="NCBI Taxonomy" id="216934"/>
    <lineage>
        <taxon>Bacteria</taxon>
        <taxon>Bacillati</taxon>
        <taxon>Mycoplasmatota</taxon>
        <taxon>Mollicutes</taxon>
        <taxon>Entomoplasmatales</taxon>
        <taxon>Spiroplasmataceae</taxon>
        <taxon>Spiroplasma</taxon>
    </lineage>
</organism>
<dbReference type="EC" id="4.1.1.23" evidence="3 11"/>
<evidence type="ECO:0000313" key="13">
    <source>
        <dbReference type="EMBL" id="ASP28482.1"/>
    </source>
</evidence>
<keyword evidence="7 11" id="KW-0456">Lyase</keyword>
<feature type="binding site" evidence="10">
    <location>
        <position position="188"/>
    </location>
    <ligand>
        <name>substrate</name>
    </ligand>
</feature>
<dbReference type="SUPFAM" id="SSF51366">
    <property type="entry name" value="Ribulose-phoshate binding barrel"/>
    <property type="match status" value="1"/>
</dbReference>
<evidence type="ECO:0000256" key="8">
    <source>
        <dbReference type="ARBA" id="ARBA00049157"/>
    </source>
</evidence>
<dbReference type="InterPro" id="IPR013785">
    <property type="entry name" value="Aldolase_TIM"/>
</dbReference>
<dbReference type="NCBIfam" id="NF001273">
    <property type="entry name" value="PRK00230.1"/>
    <property type="match status" value="1"/>
</dbReference>
<keyword evidence="14" id="KW-1185">Reference proteome</keyword>
<dbReference type="GO" id="GO:0006207">
    <property type="term" value="P:'de novo' pyrimidine nucleobase biosynthetic process"/>
    <property type="evidence" value="ECO:0007669"/>
    <property type="project" value="InterPro"/>
</dbReference>
<feature type="binding site" evidence="10">
    <location>
        <position position="208"/>
    </location>
    <ligand>
        <name>substrate</name>
    </ligand>
</feature>
<dbReference type="PROSITE" id="PS00156">
    <property type="entry name" value="OMPDECASE"/>
    <property type="match status" value="1"/>
</dbReference>
<comment type="function">
    <text evidence="1">Catalyzes the decarboxylation of orotidine 5'-monophosphate (OMP) to uridine 5'-monophosphate (UMP).</text>
</comment>
<dbReference type="AlphaFoldDB" id="A0A222EPV4"/>
<dbReference type="GO" id="GO:0005829">
    <property type="term" value="C:cytosol"/>
    <property type="evidence" value="ECO:0007669"/>
    <property type="project" value="TreeGrafter"/>
</dbReference>
<gene>
    <name evidence="13" type="primary">pyrF</name>
    <name evidence="13" type="ORF">SCORR_v1c07100</name>
</gene>
<dbReference type="SMART" id="SM00934">
    <property type="entry name" value="OMPdecase"/>
    <property type="match status" value="1"/>
</dbReference>
<feature type="active site" description="For OMPdecase activity" evidence="9">
    <location>
        <position position="59"/>
    </location>
</feature>
<keyword evidence="6 11" id="KW-0665">Pyrimidine biosynthesis</keyword>
<keyword evidence="5 11" id="KW-0210">Decarboxylase</keyword>
<evidence type="ECO:0000256" key="3">
    <source>
        <dbReference type="ARBA" id="ARBA00012321"/>
    </source>
</evidence>
<feature type="binding site" evidence="10">
    <location>
        <position position="180"/>
    </location>
    <ligand>
        <name>substrate</name>
    </ligand>
</feature>
<dbReference type="RefSeq" id="WP_094049263.1">
    <property type="nucleotide sequence ID" value="NZ_CP022535.1"/>
</dbReference>
<dbReference type="CDD" id="cd04725">
    <property type="entry name" value="OMP_decarboxylase_like"/>
    <property type="match status" value="1"/>
</dbReference>
<dbReference type="InterPro" id="IPR011060">
    <property type="entry name" value="RibuloseP-bd_barrel"/>
</dbReference>
<evidence type="ECO:0000256" key="2">
    <source>
        <dbReference type="ARBA" id="ARBA00004861"/>
    </source>
</evidence>
<dbReference type="KEGG" id="scou:SCORR_v1c07100"/>
<dbReference type="Pfam" id="PF00215">
    <property type="entry name" value="OMPdecase"/>
    <property type="match status" value="1"/>
</dbReference>
<evidence type="ECO:0000256" key="5">
    <source>
        <dbReference type="ARBA" id="ARBA00022793"/>
    </source>
</evidence>
<evidence type="ECO:0000256" key="1">
    <source>
        <dbReference type="ARBA" id="ARBA00002356"/>
    </source>
</evidence>
<evidence type="ECO:0000256" key="6">
    <source>
        <dbReference type="ARBA" id="ARBA00022975"/>
    </source>
</evidence>
<name>A0A222EPV4_9MOLU</name>
<proteinExistence type="inferred from homology"/>
<evidence type="ECO:0000313" key="14">
    <source>
        <dbReference type="Proteomes" id="UP000203229"/>
    </source>
</evidence>
<evidence type="ECO:0000256" key="10">
    <source>
        <dbReference type="PIRSR" id="PIRSR614732-2"/>
    </source>
</evidence>
<dbReference type="InterPro" id="IPR018089">
    <property type="entry name" value="OMPdecase_AS"/>
</dbReference>
<dbReference type="NCBIfam" id="TIGR01740">
    <property type="entry name" value="pyrF"/>
    <property type="match status" value="1"/>
</dbReference>
<feature type="binding site" evidence="10">
    <location>
        <position position="10"/>
    </location>
    <ligand>
        <name>substrate</name>
    </ligand>
</feature>
<accession>A0A222EPV4</accession>
<dbReference type="PANTHER" id="PTHR32119">
    <property type="entry name" value="OROTIDINE 5'-PHOSPHATE DECARBOXYLASE"/>
    <property type="match status" value="1"/>
</dbReference>
<feature type="active site" description="For OMPdecase activity" evidence="9">
    <location>
        <position position="61"/>
    </location>
</feature>
<feature type="binding site" evidence="10">
    <location>
        <position position="209"/>
    </location>
    <ligand>
        <name>substrate</name>
    </ligand>
</feature>
<dbReference type="GO" id="GO:0004590">
    <property type="term" value="F:orotidine-5'-phosphate decarboxylase activity"/>
    <property type="evidence" value="ECO:0007669"/>
    <property type="project" value="UniProtKB-EC"/>
</dbReference>
<evidence type="ECO:0000256" key="9">
    <source>
        <dbReference type="PIRSR" id="PIRSR614732-1"/>
    </source>
</evidence>
<dbReference type="UniPathway" id="UPA00070">
    <property type="reaction ID" value="UER00120"/>
</dbReference>
<comment type="similarity">
    <text evidence="11">Belongs to the OMP decarboxylase family.</text>
</comment>
<dbReference type="PANTHER" id="PTHR32119:SF2">
    <property type="entry name" value="OROTIDINE 5'-PHOSPHATE DECARBOXYLASE"/>
    <property type="match status" value="1"/>
</dbReference>
<comment type="catalytic activity">
    <reaction evidence="8 11">
        <text>orotidine 5'-phosphate + H(+) = UMP + CO2</text>
        <dbReference type="Rhea" id="RHEA:11596"/>
        <dbReference type="ChEBI" id="CHEBI:15378"/>
        <dbReference type="ChEBI" id="CHEBI:16526"/>
        <dbReference type="ChEBI" id="CHEBI:57538"/>
        <dbReference type="ChEBI" id="CHEBI:57865"/>
        <dbReference type="EC" id="4.1.1.23"/>
    </reaction>
</comment>
<dbReference type="EMBL" id="CP022535">
    <property type="protein sequence ID" value="ASP28482.1"/>
    <property type="molecule type" value="Genomic_DNA"/>
</dbReference>
<protein>
    <recommendedName>
        <fullName evidence="4 11">Orotidine 5'-phosphate decarboxylase</fullName>
        <ecNumber evidence="3 11">4.1.1.23</ecNumber>
    </recommendedName>
</protein>
<evidence type="ECO:0000256" key="11">
    <source>
        <dbReference type="RuleBase" id="RU000512"/>
    </source>
</evidence>
<reference evidence="13 14" key="1">
    <citation type="submission" date="2017-07" db="EMBL/GenBank/DDBJ databases">
        <title>Complete genome sequence of Spiroplasma corruscae EC-1 (DSM 19793).</title>
        <authorList>
            <person name="Tsai Y.-M."/>
            <person name="Lo W.-S."/>
            <person name="Kuo C.-H."/>
        </authorList>
    </citation>
    <scope>NUCLEOTIDE SEQUENCE [LARGE SCALE GENOMIC DNA]</scope>
    <source>
        <strain evidence="13 14">EC-1</strain>
    </source>
</reference>
<sequence length="231" mass="26625">MKNKIIIALDFSSLKEVKNFLKGFKREKLFLKVGMELYFKYQNKIIKYLKKRKHQLFIDLKIHDIPNTTYKAAKNLLDMEPDIISVHASGGLEMLKSIVKAKKDTKSITKLFAVTYLTSIDEQVLTKELKINKDLITSIKDLASLTYNANLDGVVCSVWESRIIKDEVSKKLLTLTPGIRITNMANDQKRVATIKDAVINLSDYIVVGREITNSKNPYFKYVEMNKEWNNE</sequence>
<feature type="domain" description="Orotidine 5'-phosphate decarboxylase" evidence="12">
    <location>
        <begin position="4"/>
        <end position="224"/>
    </location>
</feature>
<evidence type="ECO:0000256" key="7">
    <source>
        <dbReference type="ARBA" id="ARBA00023239"/>
    </source>
</evidence>
<evidence type="ECO:0000259" key="12">
    <source>
        <dbReference type="SMART" id="SM00934"/>
    </source>
</evidence>
<comment type="pathway">
    <text evidence="2 11">Pyrimidine metabolism; UMP biosynthesis via de novo pathway; UMP from orotate: step 2/2.</text>
</comment>
<dbReference type="Gene3D" id="3.20.20.70">
    <property type="entry name" value="Aldolase class I"/>
    <property type="match status" value="1"/>
</dbReference>
<dbReference type="Proteomes" id="UP000203229">
    <property type="component" value="Chromosome"/>
</dbReference>
<dbReference type="GO" id="GO:0044205">
    <property type="term" value="P:'de novo' UMP biosynthetic process"/>
    <property type="evidence" value="ECO:0007669"/>
    <property type="project" value="UniProtKB-UniPathway"/>
</dbReference>
<feature type="active site" description="For OMPdecase activity" evidence="9">
    <location>
        <position position="64"/>
    </location>
</feature>
<dbReference type="InterPro" id="IPR014732">
    <property type="entry name" value="OMPdecase"/>
</dbReference>
<feature type="binding site" evidence="10">
    <location>
        <position position="118"/>
    </location>
    <ligand>
        <name>substrate</name>
    </ligand>
</feature>
<dbReference type="OrthoDB" id="9806203at2"/>